<organism evidence="1 2">
    <name type="scientific">Pseudoalteromonas porphyrae</name>
    <dbReference type="NCBI Taxonomy" id="187330"/>
    <lineage>
        <taxon>Bacteria</taxon>
        <taxon>Pseudomonadati</taxon>
        <taxon>Pseudomonadota</taxon>
        <taxon>Gammaproteobacteria</taxon>
        <taxon>Alteromonadales</taxon>
        <taxon>Pseudoalteromonadaceae</taxon>
        <taxon>Pseudoalteromonas</taxon>
    </lineage>
</organism>
<evidence type="ECO:0000313" key="1">
    <source>
        <dbReference type="EMBL" id="KPH59121.1"/>
    </source>
</evidence>
<keyword evidence="2" id="KW-1185">Reference proteome</keyword>
<dbReference type="Proteomes" id="UP000037848">
    <property type="component" value="Unassembled WGS sequence"/>
</dbReference>
<reference evidence="1 2" key="1">
    <citation type="submission" date="2015-08" db="EMBL/GenBank/DDBJ databases">
        <title>Draft Genome Sequence of Pseudoalteromonas porphyrae UCD-SED14.</title>
        <authorList>
            <person name="Coil D.A."/>
            <person name="Jospin G."/>
            <person name="Lee R.D."/>
            <person name="Eisen J.A."/>
        </authorList>
    </citation>
    <scope>NUCLEOTIDE SEQUENCE [LARGE SCALE GENOMIC DNA]</scope>
    <source>
        <strain evidence="1 2">UCD-SED14</strain>
    </source>
</reference>
<dbReference type="EMBL" id="LHPH01000024">
    <property type="protein sequence ID" value="KPH59121.1"/>
    <property type="molecule type" value="Genomic_DNA"/>
</dbReference>
<name>A0A0N0LW83_9GAMM</name>
<accession>A0A0N0LW83</accession>
<dbReference type="AlphaFoldDB" id="A0A0N0LW83"/>
<comment type="caution">
    <text evidence="1">The sequence shown here is derived from an EMBL/GenBank/DDBJ whole genome shotgun (WGS) entry which is preliminary data.</text>
</comment>
<sequence>MPLCKFGCDHLYEIEALKIKNNIVISNSKLVQTVFEQSYINSVSDRTIKSKWLEGESGYFSQ</sequence>
<evidence type="ECO:0000313" key="2">
    <source>
        <dbReference type="Proteomes" id="UP000037848"/>
    </source>
</evidence>
<protein>
    <submittedName>
        <fullName evidence="1">Uncharacterized protein</fullName>
    </submittedName>
</protein>
<dbReference type="PATRIC" id="fig|187330.3.peg.2104"/>
<proteinExistence type="predicted"/>
<gene>
    <name evidence="1" type="ORF">ADS77_17270</name>
</gene>